<evidence type="ECO:0000256" key="6">
    <source>
        <dbReference type="ARBA" id="ARBA00022840"/>
    </source>
</evidence>
<evidence type="ECO:0000256" key="5">
    <source>
        <dbReference type="ARBA" id="ARBA00022741"/>
    </source>
</evidence>
<keyword evidence="5" id="KW-0547">Nucleotide-binding</keyword>
<reference evidence="10" key="1">
    <citation type="submission" date="2014-06" db="EMBL/GenBank/DDBJ databases">
        <title>Key roles for freshwater Actinobacteria revealed by deep metagenomic sequencing.</title>
        <authorList>
            <person name="Ghai R."/>
            <person name="Mizuno C.M."/>
            <person name="Picazo A."/>
            <person name="Camacho A."/>
            <person name="Rodriguez-Valera F."/>
        </authorList>
    </citation>
    <scope>NUCLEOTIDE SEQUENCE</scope>
</reference>
<keyword evidence="3" id="KW-0436">Ligase</keyword>
<dbReference type="HAMAP" id="MF_01161">
    <property type="entry name" value="tRNA_Ile_lys_synt"/>
    <property type="match status" value="1"/>
</dbReference>
<dbReference type="EC" id="6.3.4.19" evidence="1"/>
<feature type="domain" description="tRNA(Ile)-lysidine/2-thiocytidine synthase N-terminal" evidence="8">
    <location>
        <begin position="44"/>
        <end position="222"/>
    </location>
</feature>
<keyword evidence="6" id="KW-0067">ATP-binding</keyword>
<dbReference type="GO" id="GO:0005524">
    <property type="term" value="F:ATP binding"/>
    <property type="evidence" value="ECO:0007669"/>
    <property type="project" value="UniProtKB-KW"/>
</dbReference>
<dbReference type="SUPFAM" id="SSF52402">
    <property type="entry name" value="Adenine nucleotide alpha hydrolases-like"/>
    <property type="match status" value="1"/>
</dbReference>
<comment type="caution">
    <text evidence="10">The sequence shown here is derived from an EMBL/GenBank/DDBJ whole genome shotgun (WGS) entry which is preliminary data.</text>
</comment>
<evidence type="ECO:0000256" key="4">
    <source>
        <dbReference type="ARBA" id="ARBA00022694"/>
    </source>
</evidence>
<dbReference type="PANTHER" id="PTHR43033">
    <property type="entry name" value="TRNA(ILE)-LYSIDINE SYNTHASE-RELATED"/>
    <property type="match status" value="1"/>
</dbReference>
<evidence type="ECO:0000313" key="10">
    <source>
        <dbReference type="EMBL" id="KGA21163.1"/>
    </source>
</evidence>
<evidence type="ECO:0000256" key="1">
    <source>
        <dbReference type="ARBA" id="ARBA00013267"/>
    </source>
</evidence>
<sequence>MADVRRAVRDALDAALPGAKQSARRSPSCGAPGGWVISDDAPLVLVALSGGPDSLALAVALGFEQGKCGVRAGAVIVDHGLQEGSAKVAERAAEQARAAGLNPVVVRRVAVAPTGAGPESDARTARYAAFTEVARETQAAAVLVGHTLDDQAETVLLGLGRGSGARSLAGMRAVTERGALLIVRPLLAVRRDIVHQSLTDQGIEPWADPHNADVAYARVRARTLVLPVLEKELGPGVAEALARTATQLTDDADYLDALAADSLQSAVASAGTLSTEILAPLHPAVRVRCLRLWLSGQLNLAQLSAAHLASVDELVTAWHGQSAVDIPGGVVERLDGALEIRRRP</sequence>
<dbReference type="AlphaFoldDB" id="A0A094SR11"/>
<protein>
    <recommendedName>
        <fullName evidence="1">tRNA(Ile)-lysidine synthetase</fullName>
        <ecNumber evidence="1">6.3.4.19</ecNumber>
    </recommendedName>
</protein>
<dbReference type="GO" id="GO:0005737">
    <property type="term" value="C:cytoplasm"/>
    <property type="evidence" value="ECO:0007669"/>
    <property type="project" value="InterPro"/>
</dbReference>
<dbReference type="CDD" id="cd01992">
    <property type="entry name" value="TilS_N"/>
    <property type="match status" value="1"/>
</dbReference>
<name>A0A094SR11_9ZZZZ</name>
<dbReference type="InterPro" id="IPR011063">
    <property type="entry name" value="TilS/TtcA_N"/>
</dbReference>
<dbReference type="InterPro" id="IPR015262">
    <property type="entry name" value="tRNA_Ile_lys_synt_subst-bd"/>
</dbReference>
<dbReference type="Pfam" id="PF01171">
    <property type="entry name" value="ATP_bind_3"/>
    <property type="match status" value="1"/>
</dbReference>
<evidence type="ECO:0000259" key="9">
    <source>
        <dbReference type="Pfam" id="PF09179"/>
    </source>
</evidence>
<dbReference type="GO" id="GO:0008033">
    <property type="term" value="P:tRNA processing"/>
    <property type="evidence" value="ECO:0007669"/>
    <property type="project" value="UniProtKB-KW"/>
</dbReference>
<gene>
    <name evidence="10" type="ORF">GM51_3320</name>
</gene>
<dbReference type="InterPro" id="IPR012094">
    <property type="entry name" value="tRNA_Ile_lys_synt"/>
</dbReference>
<evidence type="ECO:0000256" key="3">
    <source>
        <dbReference type="ARBA" id="ARBA00022598"/>
    </source>
</evidence>
<evidence type="ECO:0000259" key="8">
    <source>
        <dbReference type="Pfam" id="PF01171"/>
    </source>
</evidence>
<dbReference type="NCBIfam" id="TIGR02432">
    <property type="entry name" value="lysidine_TilS_N"/>
    <property type="match status" value="1"/>
</dbReference>
<proteinExistence type="inferred from homology"/>
<organism evidence="10">
    <name type="scientific">freshwater metagenome</name>
    <dbReference type="NCBI Taxonomy" id="449393"/>
    <lineage>
        <taxon>unclassified sequences</taxon>
        <taxon>metagenomes</taxon>
        <taxon>ecological metagenomes</taxon>
    </lineage>
</organism>
<dbReference type="PANTHER" id="PTHR43033:SF1">
    <property type="entry name" value="TRNA(ILE)-LYSIDINE SYNTHASE-RELATED"/>
    <property type="match status" value="1"/>
</dbReference>
<dbReference type="SUPFAM" id="SSF82829">
    <property type="entry name" value="MesJ substrate recognition domain-like"/>
    <property type="match status" value="1"/>
</dbReference>
<comment type="catalytic activity">
    <reaction evidence="7">
        <text>cytidine(34) in tRNA(Ile2) + L-lysine + ATP = lysidine(34) in tRNA(Ile2) + AMP + diphosphate + H(+)</text>
        <dbReference type="Rhea" id="RHEA:43744"/>
        <dbReference type="Rhea" id="RHEA-COMP:10625"/>
        <dbReference type="Rhea" id="RHEA-COMP:10670"/>
        <dbReference type="ChEBI" id="CHEBI:15378"/>
        <dbReference type="ChEBI" id="CHEBI:30616"/>
        <dbReference type="ChEBI" id="CHEBI:32551"/>
        <dbReference type="ChEBI" id="CHEBI:33019"/>
        <dbReference type="ChEBI" id="CHEBI:82748"/>
        <dbReference type="ChEBI" id="CHEBI:83665"/>
        <dbReference type="ChEBI" id="CHEBI:456215"/>
        <dbReference type="EC" id="6.3.4.19"/>
    </reaction>
</comment>
<dbReference type="EMBL" id="JNSL01000012">
    <property type="protein sequence ID" value="KGA21163.1"/>
    <property type="molecule type" value="Genomic_DNA"/>
</dbReference>
<dbReference type="Pfam" id="PF09179">
    <property type="entry name" value="TilS"/>
    <property type="match status" value="1"/>
</dbReference>
<dbReference type="GO" id="GO:0032267">
    <property type="term" value="F:tRNA(Ile)-lysidine synthase activity"/>
    <property type="evidence" value="ECO:0007669"/>
    <property type="project" value="UniProtKB-EC"/>
</dbReference>
<evidence type="ECO:0000256" key="2">
    <source>
        <dbReference type="ARBA" id="ARBA00022490"/>
    </source>
</evidence>
<dbReference type="Gene3D" id="3.40.50.620">
    <property type="entry name" value="HUPs"/>
    <property type="match status" value="1"/>
</dbReference>
<keyword evidence="4" id="KW-0819">tRNA processing</keyword>
<dbReference type="InterPro" id="IPR014729">
    <property type="entry name" value="Rossmann-like_a/b/a_fold"/>
</dbReference>
<evidence type="ECO:0000256" key="7">
    <source>
        <dbReference type="ARBA" id="ARBA00048539"/>
    </source>
</evidence>
<accession>A0A094SR11</accession>
<keyword evidence="2" id="KW-0963">Cytoplasm</keyword>
<dbReference type="Gene3D" id="1.20.59.20">
    <property type="match status" value="1"/>
</dbReference>
<feature type="domain" description="tRNA(Ile)-lysidine synthase substrate-binding" evidence="9">
    <location>
        <begin position="273"/>
        <end position="338"/>
    </location>
</feature>
<dbReference type="InterPro" id="IPR012795">
    <property type="entry name" value="tRNA_Ile_lys_synt_N"/>
</dbReference>